<dbReference type="AlphaFoldDB" id="A0A919XTK4"/>
<dbReference type="Proteomes" id="UP000681162">
    <property type="component" value="Unassembled WGS sequence"/>
</dbReference>
<sequence>MKNVMVRAWEIAKAAVKRFGGNVRDFFAQALAMAWAEVKAPKCAKVELAADTRKFRTWIAAITGTHPIYKLDRKFLNQDTTDEYGDKIFYLNDGAYEFNNGKRRGFFFIRKGQWVDATQAEIATTFT</sequence>
<gene>
    <name evidence="1" type="ORF">J41TS12_10460</name>
</gene>
<dbReference type="RefSeq" id="WP_212938537.1">
    <property type="nucleotide sequence ID" value="NZ_BORR01000003.1"/>
</dbReference>
<protein>
    <submittedName>
        <fullName evidence="1">Uncharacterized protein</fullName>
    </submittedName>
</protein>
<evidence type="ECO:0000313" key="2">
    <source>
        <dbReference type="Proteomes" id="UP000681162"/>
    </source>
</evidence>
<keyword evidence="2" id="KW-1185">Reference proteome</keyword>
<reference evidence="1 2" key="1">
    <citation type="submission" date="2021-03" db="EMBL/GenBank/DDBJ databases">
        <title>Antimicrobial resistance genes in bacteria isolated from Japanese honey, and their potential for conferring macrolide and lincosamide resistance in the American foulbrood pathogen Paenibacillus larvae.</title>
        <authorList>
            <person name="Okamoto M."/>
            <person name="Kumagai M."/>
            <person name="Kanamori H."/>
            <person name="Takamatsu D."/>
        </authorList>
    </citation>
    <scope>NUCLEOTIDE SEQUENCE [LARGE SCALE GENOMIC DNA]</scope>
    <source>
        <strain evidence="1 2">J41TS12</strain>
    </source>
</reference>
<name>A0A919XTK4_9BACL</name>
<comment type="caution">
    <text evidence="1">The sequence shown here is derived from an EMBL/GenBank/DDBJ whole genome shotgun (WGS) entry which is preliminary data.</text>
</comment>
<proteinExistence type="predicted"/>
<dbReference type="EMBL" id="BORR01000003">
    <property type="protein sequence ID" value="GIO36185.1"/>
    <property type="molecule type" value="Genomic_DNA"/>
</dbReference>
<dbReference type="Pfam" id="PF07410">
    <property type="entry name" value="Phage_Gp111"/>
    <property type="match status" value="1"/>
</dbReference>
<evidence type="ECO:0000313" key="1">
    <source>
        <dbReference type="EMBL" id="GIO36185.1"/>
    </source>
</evidence>
<dbReference type="InterPro" id="IPR010878">
    <property type="entry name" value="Gp111"/>
</dbReference>
<organism evidence="1 2">
    <name type="scientific">Paenibacillus antibioticophila</name>
    <dbReference type="NCBI Taxonomy" id="1274374"/>
    <lineage>
        <taxon>Bacteria</taxon>
        <taxon>Bacillati</taxon>
        <taxon>Bacillota</taxon>
        <taxon>Bacilli</taxon>
        <taxon>Bacillales</taxon>
        <taxon>Paenibacillaceae</taxon>
        <taxon>Paenibacillus</taxon>
    </lineage>
</organism>
<accession>A0A919XTK4</accession>